<gene>
    <name evidence="2" type="ORF">NSPZN2_40551</name>
</gene>
<dbReference type="RefSeq" id="WP_213043354.1">
    <property type="nucleotide sequence ID" value="NZ_CAJNBJ010000017.1"/>
</dbReference>
<reference evidence="2 3" key="1">
    <citation type="submission" date="2021-02" db="EMBL/GenBank/DDBJ databases">
        <authorList>
            <person name="Han P."/>
        </authorList>
    </citation>
    <scope>NUCLEOTIDE SEQUENCE [LARGE SCALE GENOMIC DNA]</scope>
    <source>
        <strain evidence="2">Candidatus Nitrospira sp. ZN2</strain>
    </source>
</reference>
<accession>A0ABN7M4G2</accession>
<keyword evidence="3" id="KW-1185">Reference proteome</keyword>
<evidence type="ECO:0000313" key="2">
    <source>
        <dbReference type="EMBL" id="CAE6776682.1"/>
    </source>
</evidence>
<dbReference type="Proteomes" id="UP000675880">
    <property type="component" value="Unassembled WGS sequence"/>
</dbReference>
<comment type="caution">
    <text evidence="2">The sequence shown here is derived from an EMBL/GenBank/DDBJ whole genome shotgun (WGS) entry which is preliminary data.</text>
</comment>
<name>A0ABN7M4G2_9BACT</name>
<organism evidence="2 3">
    <name type="scientific">Nitrospira defluvii</name>
    <dbReference type="NCBI Taxonomy" id="330214"/>
    <lineage>
        <taxon>Bacteria</taxon>
        <taxon>Pseudomonadati</taxon>
        <taxon>Nitrospirota</taxon>
        <taxon>Nitrospiria</taxon>
        <taxon>Nitrospirales</taxon>
        <taxon>Nitrospiraceae</taxon>
        <taxon>Nitrospira</taxon>
    </lineage>
</organism>
<feature type="domain" description="Spore protein YkvP/CgeB glycosyl transferase-like" evidence="1">
    <location>
        <begin position="375"/>
        <end position="519"/>
    </location>
</feature>
<dbReference type="EMBL" id="CAJNBJ010000017">
    <property type="protein sequence ID" value="CAE6776682.1"/>
    <property type="molecule type" value="Genomic_DNA"/>
</dbReference>
<protein>
    <recommendedName>
        <fullName evidence="1">Spore protein YkvP/CgeB glycosyl transferase-like domain-containing protein</fullName>
    </recommendedName>
</protein>
<evidence type="ECO:0000313" key="3">
    <source>
        <dbReference type="Proteomes" id="UP000675880"/>
    </source>
</evidence>
<dbReference type="InterPro" id="IPR055259">
    <property type="entry name" value="YkvP/CgeB_Glyco_trans-like"/>
</dbReference>
<dbReference type="Pfam" id="PF13524">
    <property type="entry name" value="Glyco_trans_1_2"/>
    <property type="match status" value="1"/>
</dbReference>
<evidence type="ECO:0000259" key="1">
    <source>
        <dbReference type="Pfam" id="PF13524"/>
    </source>
</evidence>
<proteinExistence type="predicted"/>
<sequence length="605" mass="67194">MSTLHDNITQLAARNPDLAGAVTNAAGGVLTIEPARSGVPSARRAGRWIHSAYDPLREAQTWAEAHAPACRPGETVVVAGVGLLYHVEALRQALSSDIELAVLVPNVDELHDALTARPVGAWCAQVHWLSGTAADIAEQLSRSGRPLRCLSYMPAASADAEFHRIAEETLRRALARQSSGQLTIALVGPIYGGSLPIARYVKRALETLGHKVQWIDHSVHAASYEVMSSLKDGRNRQVMQGRMADLLSQWTLASLAESPPDLVLSLAQAPLTLPMLEHLRKKKFLTAMWFVENYRHLTYWQQMAPGYEHWFVIQKDACLEAFRQAGARHVSYLPMAADPDVHRPMSLSQDDRRLFGADLSFVGAGYANRRCLFPALLRHPWSFKLWGNEWEGAEDLRSVIQLNGARIDTATCMKVFNATTINLNLHSTTGEGLDPLADFVNPRTFELAACGAFQLVDHRSYLPECFTDREILSFRDFGDVPALVRKWLGDQAARQAMAHAARERVLAAHTYVHRMQDLLGQIGLSQPDRVGAILRGERQQEFLLTRCNDDQPLQALLKDCPSGQRIELKDVAACIRSKGPISALTREELMVLMLDEYRSETRDLA</sequence>